<dbReference type="PROSITE" id="PS51007">
    <property type="entry name" value="CYTC"/>
    <property type="match status" value="1"/>
</dbReference>
<organism evidence="5">
    <name type="scientific">marine sediment metagenome</name>
    <dbReference type="NCBI Taxonomy" id="412755"/>
    <lineage>
        <taxon>unclassified sequences</taxon>
        <taxon>metagenomes</taxon>
        <taxon>ecological metagenomes</taxon>
    </lineage>
</organism>
<evidence type="ECO:0000313" key="5">
    <source>
        <dbReference type="EMBL" id="GAG03471.1"/>
    </source>
</evidence>
<keyword evidence="3" id="KW-0408">Iron</keyword>
<dbReference type="EMBL" id="BARS01029347">
    <property type="protein sequence ID" value="GAG03471.1"/>
    <property type="molecule type" value="Genomic_DNA"/>
</dbReference>
<dbReference type="SUPFAM" id="SSF46626">
    <property type="entry name" value="Cytochrome c"/>
    <property type="match status" value="1"/>
</dbReference>
<dbReference type="PANTHER" id="PTHR33546:SF1">
    <property type="entry name" value="LARGE, MULTIFUNCTIONAL SECRETED PROTEIN"/>
    <property type="match status" value="1"/>
</dbReference>
<keyword evidence="1" id="KW-0349">Heme</keyword>
<dbReference type="Gene3D" id="1.10.760.10">
    <property type="entry name" value="Cytochrome c-like domain"/>
    <property type="match status" value="1"/>
</dbReference>
<dbReference type="PANTHER" id="PTHR33546">
    <property type="entry name" value="LARGE, MULTIFUNCTIONAL SECRETED PROTEIN-RELATED"/>
    <property type="match status" value="1"/>
</dbReference>
<dbReference type="GO" id="GO:0009055">
    <property type="term" value="F:electron transfer activity"/>
    <property type="evidence" value="ECO:0007669"/>
    <property type="project" value="InterPro"/>
</dbReference>
<dbReference type="GO" id="GO:0020037">
    <property type="term" value="F:heme binding"/>
    <property type="evidence" value="ECO:0007669"/>
    <property type="project" value="InterPro"/>
</dbReference>
<evidence type="ECO:0000259" key="4">
    <source>
        <dbReference type="PROSITE" id="PS51007"/>
    </source>
</evidence>
<proteinExistence type="predicted"/>
<accession>X0VSI1</accession>
<dbReference type="InterPro" id="IPR036909">
    <property type="entry name" value="Cyt_c-like_dom_sf"/>
</dbReference>
<evidence type="ECO:0000256" key="1">
    <source>
        <dbReference type="ARBA" id="ARBA00022617"/>
    </source>
</evidence>
<sequence>MILGTLMQRRGAVEAMTDVLAKVNVSVDSAKLISRWLSAAGHDDAKLTTALRSVMGIEAGKPIPYSEQFVRTLAREVQAAGDAEAGSAVFAASLTNCAACHRIKSRTAEHDAFVNGSFAKGPDLTSVAAGLPLELIIEAIVWPQRQIKEGYEMTTLWLDNGRTVSGYLLAESGKTISIRDLSTGKILEIPADTVEERAKVGSAMPAGFTHTLTRQELRDLARYLSERKSP</sequence>
<dbReference type="NCBIfam" id="TIGR02603">
    <property type="entry name" value="CxxCH_TIGR02603"/>
    <property type="match status" value="1"/>
</dbReference>
<dbReference type="InterPro" id="IPR013427">
    <property type="entry name" value="Haem-bd_dom_put"/>
</dbReference>
<keyword evidence="2" id="KW-0479">Metal-binding</keyword>
<evidence type="ECO:0000256" key="2">
    <source>
        <dbReference type="ARBA" id="ARBA00022723"/>
    </source>
</evidence>
<feature type="domain" description="Cytochrome c" evidence="4">
    <location>
        <begin position="81"/>
        <end position="228"/>
    </location>
</feature>
<comment type="caution">
    <text evidence="5">The sequence shown here is derived from an EMBL/GenBank/DDBJ whole genome shotgun (WGS) entry which is preliminary data.</text>
</comment>
<dbReference type="InterPro" id="IPR009056">
    <property type="entry name" value="Cyt_c-like_dom"/>
</dbReference>
<gene>
    <name evidence="5" type="ORF">S01H1_45877</name>
</gene>
<dbReference type="AlphaFoldDB" id="X0VSI1"/>
<name>X0VSI1_9ZZZZ</name>
<reference evidence="5" key="1">
    <citation type="journal article" date="2014" name="Front. Microbiol.">
        <title>High frequency of phylogenetically diverse reductive dehalogenase-homologous genes in deep subseafloor sedimentary metagenomes.</title>
        <authorList>
            <person name="Kawai M."/>
            <person name="Futagami T."/>
            <person name="Toyoda A."/>
            <person name="Takaki Y."/>
            <person name="Nishi S."/>
            <person name="Hori S."/>
            <person name="Arai W."/>
            <person name="Tsubouchi T."/>
            <person name="Morono Y."/>
            <person name="Uchiyama I."/>
            <person name="Ito T."/>
            <person name="Fujiyama A."/>
            <person name="Inagaki F."/>
            <person name="Takami H."/>
        </authorList>
    </citation>
    <scope>NUCLEOTIDE SEQUENCE</scope>
    <source>
        <strain evidence="5">Expedition CK06-06</strain>
    </source>
</reference>
<dbReference type="GO" id="GO:0046872">
    <property type="term" value="F:metal ion binding"/>
    <property type="evidence" value="ECO:0007669"/>
    <property type="project" value="UniProtKB-KW"/>
</dbReference>
<evidence type="ECO:0000256" key="3">
    <source>
        <dbReference type="ARBA" id="ARBA00023004"/>
    </source>
</evidence>
<protein>
    <recommendedName>
        <fullName evidence="4">Cytochrome c domain-containing protein</fullName>
    </recommendedName>
</protein>